<keyword evidence="7" id="KW-1185">Reference proteome</keyword>
<name>A0AAN7TVJ4_9MYCE</name>
<keyword evidence="3" id="KW-0479">Metal-binding</keyword>
<evidence type="ECO:0000256" key="3">
    <source>
        <dbReference type="ARBA" id="ARBA00022723"/>
    </source>
</evidence>
<dbReference type="PANTHER" id="PTHR11525">
    <property type="entry name" value="FARNESYL-PYROPHOSPHATE SYNTHETASE"/>
    <property type="match status" value="1"/>
</dbReference>
<dbReference type="EMBL" id="JAVFKY010000005">
    <property type="protein sequence ID" value="KAK5576248.1"/>
    <property type="molecule type" value="Genomic_DNA"/>
</dbReference>
<dbReference type="PANTHER" id="PTHR11525:SF1">
    <property type="entry name" value="FARNESYL DIPHOSPHATE SYNTHASE DDB_G0268742-RELATED"/>
    <property type="match status" value="1"/>
</dbReference>
<evidence type="ECO:0008006" key="8">
    <source>
        <dbReference type="Google" id="ProtNLM"/>
    </source>
</evidence>
<dbReference type="InterPro" id="IPR008949">
    <property type="entry name" value="Isoprenoid_synthase_dom_sf"/>
</dbReference>
<evidence type="ECO:0000256" key="2">
    <source>
        <dbReference type="ARBA" id="ARBA00022679"/>
    </source>
</evidence>
<dbReference type="GO" id="GO:0045337">
    <property type="term" value="P:farnesyl diphosphate biosynthetic process"/>
    <property type="evidence" value="ECO:0007669"/>
    <property type="project" value="TreeGrafter"/>
</dbReference>
<evidence type="ECO:0000256" key="4">
    <source>
        <dbReference type="ARBA" id="ARBA00022842"/>
    </source>
</evidence>
<keyword evidence="4" id="KW-0460">Magnesium</keyword>
<sequence>MNLSFNFEEERDQFLKVYPMLKQDILNELPKMKLPNNVINYISSLLNSSVLIGGKMTRGLGFINSFNFLFSNNINNNNLEITKFEGRIIGWCLEFLSFFLVTDDIIDNGLTRRGELCWYLNPSPFNPTENKVGMLAINDSVLIESFLFLILKKYLKEKSMYVEILEIFQECIYHTAIGQLFDASYFHQKRGDFTNFNYENYSQICINKTSYYMFIPSIKLAILLTKNKMKIENNDTNKKTIKEEEEEEEEEEELVKSICFDLGVMFQAKDDYLDCFGDPIFVGKTGTDIQENKCCWLICKAITLVDDNQLNQLKQNYGINNDLSVSKVKSIYNEINLPDHYQKYENEQFNLISEKLQKLSETSIQKSEILLFLLKKIFKRNK</sequence>
<protein>
    <recommendedName>
        <fullName evidence="8">Farnesyl diphosphate synthase</fullName>
    </recommendedName>
</protein>
<comment type="similarity">
    <text evidence="5">Belongs to the FPP/GGPP synthase family.</text>
</comment>
<evidence type="ECO:0000256" key="1">
    <source>
        <dbReference type="ARBA" id="ARBA00001946"/>
    </source>
</evidence>
<evidence type="ECO:0000256" key="5">
    <source>
        <dbReference type="RuleBase" id="RU004466"/>
    </source>
</evidence>
<evidence type="ECO:0000313" key="7">
    <source>
        <dbReference type="Proteomes" id="UP001344447"/>
    </source>
</evidence>
<dbReference type="GO" id="GO:0046872">
    <property type="term" value="F:metal ion binding"/>
    <property type="evidence" value="ECO:0007669"/>
    <property type="project" value="UniProtKB-KW"/>
</dbReference>
<dbReference type="InterPro" id="IPR039702">
    <property type="entry name" value="FPS1-like"/>
</dbReference>
<dbReference type="Pfam" id="PF00348">
    <property type="entry name" value="polyprenyl_synt"/>
    <property type="match status" value="1"/>
</dbReference>
<comment type="cofactor">
    <cofactor evidence="1">
        <name>Mg(2+)</name>
        <dbReference type="ChEBI" id="CHEBI:18420"/>
    </cofactor>
</comment>
<dbReference type="PROSITE" id="PS00723">
    <property type="entry name" value="POLYPRENYL_SYNTHASE_1"/>
    <property type="match status" value="1"/>
</dbReference>
<reference evidence="6 7" key="1">
    <citation type="submission" date="2023-11" db="EMBL/GenBank/DDBJ databases">
        <title>Dfirmibasis_genome.</title>
        <authorList>
            <person name="Edelbroek B."/>
            <person name="Kjellin J."/>
            <person name="Jerlstrom-Hultqvist J."/>
            <person name="Soderbom F."/>
        </authorList>
    </citation>
    <scope>NUCLEOTIDE SEQUENCE [LARGE SCALE GENOMIC DNA]</scope>
    <source>
        <strain evidence="6 7">TNS-C-14</strain>
    </source>
</reference>
<organism evidence="6 7">
    <name type="scientific">Dictyostelium firmibasis</name>
    <dbReference type="NCBI Taxonomy" id="79012"/>
    <lineage>
        <taxon>Eukaryota</taxon>
        <taxon>Amoebozoa</taxon>
        <taxon>Evosea</taxon>
        <taxon>Eumycetozoa</taxon>
        <taxon>Dictyostelia</taxon>
        <taxon>Dictyosteliales</taxon>
        <taxon>Dictyosteliaceae</taxon>
        <taxon>Dictyostelium</taxon>
    </lineage>
</organism>
<dbReference type="InterPro" id="IPR000092">
    <property type="entry name" value="Polyprenyl_synt"/>
</dbReference>
<dbReference type="Proteomes" id="UP001344447">
    <property type="component" value="Unassembled WGS sequence"/>
</dbReference>
<proteinExistence type="inferred from homology"/>
<dbReference type="GO" id="GO:0005737">
    <property type="term" value="C:cytoplasm"/>
    <property type="evidence" value="ECO:0007669"/>
    <property type="project" value="TreeGrafter"/>
</dbReference>
<keyword evidence="2 5" id="KW-0808">Transferase</keyword>
<dbReference type="GO" id="GO:0004337">
    <property type="term" value="F:(2E,6E)-farnesyl diphosphate synthase activity"/>
    <property type="evidence" value="ECO:0007669"/>
    <property type="project" value="TreeGrafter"/>
</dbReference>
<evidence type="ECO:0000313" key="6">
    <source>
        <dbReference type="EMBL" id="KAK5576248.1"/>
    </source>
</evidence>
<dbReference type="AlphaFoldDB" id="A0AAN7TVJ4"/>
<accession>A0AAN7TVJ4</accession>
<gene>
    <name evidence="6" type="ORF">RB653_007389</name>
</gene>
<dbReference type="SUPFAM" id="SSF48576">
    <property type="entry name" value="Terpenoid synthases"/>
    <property type="match status" value="1"/>
</dbReference>
<dbReference type="InterPro" id="IPR033749">
    <property type="entry name" value="Polyprenyl_synt_CS"/>
</dbReference>
<dbReference type="GO" id="GO:0004161">
    <property type="term" value="F:dimethylallyltranstransferase activity"/>
    <property type="evidence" value="ECO:0007669"/>
    <property type="project" value="TreeGrafter"/>
</dbReference>
<comment type="caution">
    <text evidence="6">The sequence shown here is derived from an EMBL/GenBank/DDBJ whole genome shotgun (WGS) entry which is preliminary data.</text>
</comment>
<dbReference type="Gene3D" id="1.10.600.10">
    <property type="entry name" value="Farnesyl Diphosphate Synthase"/>
    <property type="match status" value="1"/>
</dbReference>